<evidence type="ECO:0000256" key="1">
    <source>
        <dbReference type="ARBA" id="ARBA00009490"/>
    </source>
</evidence>
<evidence type="ECO:0000313" key="9">
    <source>
        <dbReference type="Proteomes" id="UP000198793"/>
    </source>
</evidence>
<dbReference type="InterPro" id="IPR018511">
    <property type="entry name" value="Hemolysin-typ_Ca-bd_CS"/>
</dbReference>
<organism evidence="8 9">
    <name type="scientific">Aureimonas jatrophae</name>
    <dbReference type="NCBI Taxonomy" id="1166073"/>
    <lineage>
        <taxon>Bacteria</taxon>
        <taxon>Pseudomonadati</taxon>
        <taxon>Pseudomonadota</taxon>
        <taxon>Alphaproteobacteria</taxon>
        <taxon>Hyphomicrobiales</taxon>
        <taxon>Aurantimonadaceae</taxon>
        <taxon>Aureimonas</taxon>
    </lineage>
</organism>
<gene>
    <name evidence="8" type="ORF">SAMN05192530_10734</name>
</gene>
<dbReference type="InterPro" id="IPR006026">
    <property type="entry name" value="Peptidase_Metallo"/>
</dbReference>
<evidence type="ECO:0000256" key="2">
    <source>
        <dbReference type="ARBA" id="ARBA00022670"/>
    </source>
</evidence>
<dbReference type="EMBL" id="FNIT01000007">
    <property type="protein sequence ID" value="SDO49392.1"/>
    <property type="molecule type" value="Genomic_DNA"/>
</dbReference>
<dbReference type="Pfam" id="PF00353">
    <property type="entry name" value="HemolysinCabind"/>
    <property type="match status" value="2"/>
</dbReference>
<dbReference type="PANTHER" id="PTHR10201:SF323">
    <property type="entry name" value="MATRIX METALLOPROTEINASE-21"/>
    <property type="match status" value="1"/>
</dbReference>
<dbReference type="PROSITE" id="PS00330">
    <property type="entry name" value="HEMOLYSIN_CALCIUM"/>
    <property type="match status" value="1"/>
</dbReference>
<dbReference type="Gene3D" id="3.40.390.10">
    <property type="entry name" value="Collagenase (Catalytic Domain)"/>
    <property type="match status" value="1"/>
</dbReference>
<keyword evidence="2" id="KW-0645">Protease</keyword>
<proteinExistence type="inferred from homology"/>
<dbReference type="PANTHER" id="PTHR10201">
    <property type="entry name" value="MATRIX METALLOPROTEINASE"/>
    <property type="match status" value="1"/>
</dbReference>
<comment type="similarity">
    <text evidence="1">Belongs to the peptidase M10B family.</text>
</comment>
<dbReference type="PRINTS" id="PR00313">
    <property type="entry name" value="CABNDNGRPT"/>
</dbReference>
<dbReference type="GO" id="GO:0005509">
    <property type="term" value="F:calcium ion binding"/>
    <property type="evidence" value="ECO:0007669"/>
    <property type="project" value="InterPro"/>
</dbReference>
<dbReference type="GO" id="GO:0008270">
    <property type="term" value="F:zinc ion binding"/>
    <property type="evidence" value="ECO:0007669"/>
    <property type="project" value="InterPro"/>
</dbReference>
<accession>A0A1H0K0Y0</accession>
<dbReference type="PRINTS" id="PR00138">
    <property type="entry name" value="MATRIXIN"/>
</dbReference>
<dbReference type="GO" id="GO:0004222">
    <property type="term" value="F:metalloendopeptidase activity"/>
    <property type="evidence" value="ECO:0007669"/>
    <property type="project" value="InterPro"/>
</dbReference>
<dbReference type="InterPro" id="IPR024079">
    <property type="entry name" value="MetalloPept_cat_dom_sf"/>
</dbReference>
<protein>
    <submittedName>
        <fullName evidence="8">Hemolysin-type calcium-binding repeat-containing protein</fullName>
    </submittedName>
</protein>
<name>A0A1H0K0Y0_9HYPH</name>
<dbReference type="GO" id="GO:0006508">
    <property type="term" value="P:proteolysis"/>
    <property type="evidence" value="ECO:0007669"/>
    <property type="project" value="UniProtKB-KW"/>
</dbReference>
<dbReference type="AlphaFoldDB" id="A0A1H0K0Y0"/>
<keyword evidence="4" id="KW-0378">Hydrolase</keyword>
<dbReference type="SUPFAM" id="SSF51120">
    <property type="entry name" value="beta-Roll"/>
    <property type="match status" value="1"/>
</dbReference>
<dbReference type="InterPro" id="IPR011049">
    <property type="entry name" value="Serralysin-like_metalloprot_C"/>
</dbReference>
<dbReference type="SUPFAM" id="SSF55486">
    <property type="entry name" value="Metalloproteases ('zincins'), catalytic domain"/>
    <property type="match status" value="1"/>
</dbReference>
<dbReference type="Pfam" id="PF00413">
    <property type="entry name" value="Peptidase_M10"/>
    <property type="match status" value="1"/>
</dbReference>
<keyword evidence="3" id="KW-0479">Metal-binding</keyword>
<evidence type="ECO:0000256" key="6">
    <source>
        <dbReference type="ARBA" id="ARBA00023049"/>
    </source>
</evidence>
<dbReference type="InterPro" id="IPR021190">
    <property type="entry name" value="Pept_M10A"/>
</dbReference>
<reference evidence="8 9" key="1">
    <citation type="submission" date="2016-10" db="EMBL/GenBank/DDBJ databases">
        <authorList>
            <person name="de Groot N.N."/>
        </authorList>
    </citation>
    <scope>NUCLEOTIDE SEQUENCE [LARGE SCALE GENOMIC DNA]</scope>
    <source>
        <strain evidence="9">L7-484,KACC 16230,DSM 25025</strain>
    </source>
</reference>
<evidence type="ECO:0000259" key="7">
    <source>
        <dbReference type="SMART" id="SM00235"/>
    </source>
</evidence>
<dbReference type="STRING" id="1166073.SAMN05192530_10734"/>
<dbReference type="SMART" id="SM00235">
    <property type="entry name" value="ZnMc"/>
    <property type="match status" value="1"/>
</dbReference>
<dbReference type="Gene3D" id="2.150.10.10">
    <property type="entry name" value="Serralysin-like metalloprotease, C-terminal"/>
    <property type="match status" value="2"/>
</dbReference>
<dbReference type="Proteomes" id="UP000198793">
    <property type="component" value="Unassembled WGS sequence"/>
</dbReference>
<dbReference type="InterPro" id="IPR001343">
    <property type="entry name" value="Hemolysn_Ca-bd"/>
</dbReference>
<keyword evidence="5" id="KW-0862">Zinc</keyword>
<evidence type="ECO:0000256" key="5">
    <source>
        <dbReference type="ARBA" id="ARBA00022833"/>
    </source>
</evidence>
<keyword evidence="9" id="KW-1185">Reference proteome</keyword>
<keyword evidence="6" id="KW-0482">Metalloprotease</keyword>
<evidence type="ECO:0000256" key="3">
    <source>
        <dbReference type="ARBA" id="ARBA00022723"/>
    </source>
</evidence>
<evidence type="ECO:0000256" key="4">
    <source>
        <dbReference type="ARBA" id="ARBA00022801"/>
    </source>
</evidence>
<dbReference type="GO" id="GO:0031012">
    <property type="term" value="C:extracellular matrix"/>
    <property type="evidence" value="ECO:0007669"/>
    <property type="project" value="InterPro"/>
</dbReference>
<feature type="domain" description="Peptidase metallopeptidase" evidence="7">
    <location>
        <begin position="21"/>
        <end position="171"/>
    </location>
</feature>
<dbReference type="RefSeq" id="WP_170842611.1">
    <property type="nucleotide sequence ID" value="NZ_FNIT01000007.1"/>
</dbReference>
<dbReference type="InterPro" id="IPR001818">
    <property type="entry name" value="Pept_M10_metallopeptidase"/>
</dbReference>
<evidence type="ECO:0000313" key="8">
    <source>
        <dbReference type="EMBL" id="SDO49392.1"/>
    </source>
</evidence>
<sequence>MAAAYTGTRWGASDAAGTPGGVVTWSFNLLGAEFFGFDESILSAPFQAAVRAAFDVWESLANIDFQEVATASAQIQLGWDTFDGAGGTLALAYWQYQGAKTLQAEVAFDIAENWNPTAGGASFQAVAIHEIGHAIGLAHTDDPTSIMYPYLSAQTLPSASDIAAIQGLYGPSDRGFSLPGTAGNDILTGGRGNDVISGLEGADTLQGGLGRDVLQGNQGDDLVQGGHDGDEVSGGQGNDWVYGNLGNDTLSGNLGNDVLSGGAGADTFVFMPGSGADIVTDYAFAEGDRLNVGGRTYAVATASDGSALLQLADGDIIILQGVTQGEFSQSYVA</sequence>